<sequence>MEDDTLPREATRDSLTSDSAIRRFSKALAAFKSEGLFDPPAYLDSSKSELGPDPVLWNNLRVKYERLAGTLVDDSIADKFRVATCRAFDSDHIEWEKEKQLFLRKFHAHTRKLQALGSDHISSSSPVALHSGREANSFRGIDKLSYLPSNEEELRFLQWLYEGAPSSFSMNFPALLEIPESSLCLPELKDAWKLIYIFGKFIRDKEGVSKWILKVISLLEQQSANLQQETLQQLKDSSTVPGTAFFEGIERIIAYVELSHYNQSNRHSPHWYWLLAYTAFRCRDSLALCELSGVIRSPIFQLENAPAEFSNVCKALAFRLYDSTMGISDDSDKIRSFPSQLMDETVVGDLVLSDLSLHFKASDVALDPYLRLLLSLISPAIWAPINISQVSDISTQEDYMWYKLRLILLYAGVYSNDEFLLEQLQCLAAKVRDLGAEYFGSQRNSELEVGAYNKMKPLEIGYSRMLMYSGCFGEAIQWLQDFNTPLRRVAVLFMIYLVNSEIANPSYRKFDSLPYQSHIEILEKMFVYGLHRAKIPLKFLFLKTIPKNARFQIFQAFLAEDFDELCSDDILGKITVEGKIIPGKLADMVLDGNDQHTSEAILHAMYETIGVHALQKNFLDVAFRCFFFTEDECRCMDVLERIFTERNFDCFKKVTVQDQSMQELFLAYYDAAASKWTSYRMQQLAVPYDHAFLFFLINSGKYLRAIDWIYKHEMIPFIDTRPSSEEARALTKIIICYAFCLSQLDSRGDFQVMQRYVSTKQLEALLQYCQNLYPIDPTRLSQASAIFREFLDGLTTNITSVNPY</sequence>
<protein>
    <recommendedName>
        <fullName evidence="6">Nuclear pore complex protein Nup85</fullName>
    </recommendedName>
</protein>
<keyword evidence="5" id="KW-1185">Reference proteome</keyword>
<keyword evidence="3" id="KW-0539">Nucleus</keyword>
<comment type="subcellular location">
    <subcellularLocation>
        <location evidence="1">Nucleus envelope</location>
    </subcellularLocation>
</comment>
<reference evidence="4 5" key="1">
    <citation type="journal article" date="2020" name="bioRxiv">
        <title>Metabolic contributions of an alphaproteobacterial endosymbiont in the apicomplexan Cardiosporidium cionae.</title>
        <authorList>
            <person name="Hunter E.S."/>
            <person name="Paight C.J."/>
            <person name="Lane C.E."/>
        </authorList>
    </citation>
    <scope>NUCLEOTIDE SEQUENCE [LARGE SCALE GENOMIC DNA]</scope>
    <source>
        <strain evidence="4">ESH_2018</strain>
    </source>
</reference>
<comment type="caution">
    <text evidence="4">The sequence shown here is derived from an EMBL/GenBank/DDBJ whole genome shotgun (WGS) entry which is preliminary data.</text>
</comment>
<evidence type="ECO:0008006" key="6">
    <source>
        <dbReference type="Google" id="ProtNLM"/>
    </source>
</evidence>
<evidence type="ECO:0000313" key="4">
    <source>
        <dbReference type="EMBL" id="KAF8821076.1"/>
    </source>
</evidence>
<organism evidence="4 5">
    <name type="scientific">Cardiosporidium cionae</name>
    <dbReference type="NCBI Taxonomy" id="476202"/>
    <lineage>
        <taxon>Eukaryota</taxon>
        <taxon>Sar</taxon>
        <taxon>Alveolata</taxon>
        <taxon>Apicomplexa</taxon>
        <taxon>Aconoidasida</taxon>
        <taxon>Nephromycida</taxon>
        <taxon>Cardiosporidium</taxon>
    </lineage>
</organism>
<gene>
    <name evidence="4" type="ORF">IE077_002492</name>
</gene>
<evidence type="ECO:0000256" key="3">
    <source>
        <dbReference type="ARBA" id="ARBA00023242"/>
    </source>
</evidence>
<dbReference type="Proteomes" id="UP000823046">
    <property type="component" value="Unassembled WGS sequence"/>
</dbReference>
<dbReference type="InterPro" id="IPR007231">
    <property type="entry name" value="Nucleoporin_int_Nup93/Nic96"/>
</dbReference>
<evidence type="ECO:0000313" key="5">
    <source>
        <dbReference type="Proteomes" id="UP000823046"/>
    </source>
</evidence>
<evidence type="ECO:0000256" key="2">
    <source>
        <dbReference type="ARBA" id="ARBA00010186"/>
    </source>
</evidence>
<dbReference type="EMBL" id="JADAQX010000241">
    <property type="protein sequence ID" value="KAF8821076.1"/>
    <property type="molecule type" value="Genomic_DNA"/>
</dbReference>
<name>A0ABQ7JAQ7_9APIC</name>
<proteinExistence type="inferred from homology"/>
<comment type="similarity">
    <text evidence="2">Belongs to the nucleoporin interacting component (NIC) family.</text>
</comment>
<dbReference type="PANTHER" id="PTHR11225">
    <property type="entry name" value="NUCLEAR PORE COMPLEX PROTEIN NUP93 NUCLEOPORIN NUP93 DEAD EYE PROTEIN"/>
    <property type="match status" value="1"/>
</dbReference>
<dbReference type="PANTHER" id="PTHR11225:SF4">
    <property type="entry name" value="NUCLEAR PORE COMPLEX PROTEIN NUP93"/>
    <property type="match status" value="1"/>
</dbReference>
<accession>A0ABQ7JAQ7</accession>
<evidence type="ECO:0000256" key="1">
    <source>
        <dbReference type="ARBA" id="ARBA00004259"/>
    </source>
</evidence>